<keyword evidence="3" id="KW-0813">Transport</keyword>
<dbReference type="PROSITE" id="PS50893">
    <property type="entry name" value="ABC_TRANSPORTER_2"/>
    <property type="match status" value="1"/>
</dbReference>
<dbReference type="Proteomes" id="UP000467249">
    <property type="component" value="Chromosome"/>
</dbReference>
<dbReference type="FunFam" id="3.40.50.300:FF:000016">
    <property type="entry name" value="Oligopeptide ABC transporter ATP-binding component"/>
    <property type="match status" value="1"/>
</dbReference>
<dbReference type="SUPFAM" id="SSF52540">
    <property type="entry name" value="P-loop containing nucleoside triphosphate hydrolases"/>
    <property type="match status" value="1"/>
</dbReference>
<evidence type="ECO:0000313" key="9">
    <source>
        <dbReference type="EMBL" id="BBZ75688.1"/>
    </source>
</evidence>
<evidence type="ECO:0000256" key="1">
    <source>
        <dbReference type="ARBA" id="ARBA00004202"/>
    </source>
</evidence>
<evidence type="ECO:0000256" key="2">
    <source>
        <dbReference type="ARBA" id="ARBA00005417"/>
    </source>
</evidence>
<dbReference type="Pfam" id="PF08352">
    <property type="entry name" value="oligo_HPY"/>
    <property type="match status" value="1"/>
</dbReference>
<keyword evidence="6 9" id="KW-0067">ATP-binding</keyword>
<dbReference type="Pfam" id="PF00005">
    <property type="entry name" value="ABC_tran"/>
    <property type="match status" value="1"/>
</dbReference>
<dbReference type="InterPro" id="IPR003593">
    <property type="entry name" value="AAA+_ATPase"/>
</dbReference>
<evidence type="ECO:0000256" key="5">
    <source>
        <dbReference type="ARBA" id="ARBA00022741"/>
    </source>
</evidence>
<proteinExistence type="inferred from homology"/>
<dbReference type="InterPro" id="IPR050388">
    <property type="entry name" value="ABC_Ni/Peptide_Import"/>
</dbReference>
<keyword evidence="4" id="KW-1003">Cell membrane</keyword>
<evidence type="ECO:0000256" key="7">
    <source>
        <dbReference type="ARBA" id="ARBA00023136"/>
    </source>
</evidence>
<dbReference type="EMBL" id="AP022620">
    <property type="protein sequence ID" value="BBZ75688.1"/>
    <property type="molecule type" value="Genomic_DNA"/>
</dbReference>
<keyword evidence="5" id="KW-0547">Nucleotide-binding</keyword>
<evidence type="ECO:0000256" key="3">
    <source>
        <dbReference type="ARBA" id="ARBA00022448"/>
    </source>
</evidence>
<dbReference type="InterPro" id="IPR003439">
    <property type="entry name" value="ABC_transporter-like_ATP-bd"/>
</dbReference>
<evidence type="ECO:0000259" key="8">
    <source>
        <dbReference type="PROSITE" id="PS50893"/>
    </source>
</evidence>
<dbReference type="AlphaFoldDB" id="A0A6N4W598"/>
<dbReference type="GO" id="GO:0005524">
    <property type="term" value="F:ATP binding"/>
    <property type="evidence" value="ECO:0007669"/>
    <property type="project" value="UniProtKB-KW"/>
</dbReference>
<evidence type="ECO:0000313" key="10">
    <source>
        <dbReference type="Proteomes" id="UP000467249"/>
    </source>
</evidence>
<dbReference type="NCBIfam" id="TIGR01727">
    <property type="entry name" value="oligo_HPY"/>
    <property type="match status" value="1"/>
</dbReference>
<sequence length="323" mass="34526">MSLLRIRNLSVTYRGGVRAVDGVDLDVAAGQVVGLAGESGCGKSTLALAVAQLLPSGATLEADELTFDGTDLRTVGDTELRSLRWARLSLVFQGAMNGFNPVMTIGDQIREAIRAHEPGTGRKAIGERVDELMTQVGITARRADDYPHQLSGGMKQRAMIAMALACRPDLVIADEPTTALDVMTQAQILDLIRGLADELGLAMLIISHDLTVLAELCDQVAVMYAGRMVERGPAAAILNSDSQPAHPYTRRLLDCYPRLDAGQPSINGIPGSPPDLAHPPAGCRFHDRCTERLPRCASDDPRLRALPTDAEHLAACHLVGVTP</sequence>
<dbReference type="CDD" id="cd03257">
    <property type="entry name" value="ABC_NikE_OppD_transporters"/>
    <property type="match status" value="1"/>
</dbReference>
<dbReference type="GO" id="GO:0005886">
    <property type="term" value="C:plasma membrane"/>
    <property type="evidence" value="ECO:0007669"/>
    <property type="project" value="UniProtKB-SubCell"/>
</dbReference>
<reference evidence="9 10" key="1">
    <citation type="journal article" date="2019" name="Emerg. Microbes Infect.">
        <title>Comprehensive subspecies identification of 175 nontuberculous mycobacteria species based on 7547 genomic profiles.</title>
        <authorList>
            <person name="Matsumoto Y."/>
            <person name="Kinjo T."/>
            <person name="Motooka D."/>
            <person name="Nabeya D."/>
            <person name="Jung N."/>
            <person name="Uechi K."/>
            <person name="Horii T."/>
            <person name="Iida T."/>
            <person name="Fujita J."/>
            <person name="Nakamura S."/>
        </authorList>
    </citation>
    <scope>NUCLEOTIDE SEQUENCE [LARGE SCALE GENOMIC DNA]</scope>
    <source>
        <strain evidence="9 10">JCM 30275</strain>
    </source>
</reference>
<evidence type="ECO:0000256" key="6">
    <source>
        <dbReference type="ARBA" id="ARBA00022840"/>
    </source>
</evidence>
<dbReference type="InterPro" id="IPR027417">
    <property type="entry name" value="P-loop_NTPase"/>
</dbReference>
<feature type="domain" description="ABC transporter" evidence="8">
    <location>
        <begin position="4"/>
        <end position="250"/>
    </location>
</feature>
<gene>
    <name evidence="9" type="ORF">MANY_10250</name>
</gene>
<comment type="subcellular location">
    <subcellularLocation>
        <location evidence="1">Cell membrane</location>
        <topology evidence="1">Peripheral membrane protein</topology>
    </subcellularLocation>
</comment>
<dbReference type="GO" id="GO:0015833">
    <property type="term" value="P:peptide transport"/>
    <property type="evidence" value="ECO:0007669"/>
    <property type="project" value="InterPro"/>
</dbReference>
<dbReference type="PANTHER" id="PTHR43297:SF2">
    <property type="entry name" value="DIPEPTIDE TRANSPORT ATP-BINDING PROTEIN DPPD"/>
    <property type="match status" value="1"/>
</dbReference>
<keyword evidence="7" id="KW-0472">Membrane</keyword>
<evidence type="ECO:0000256" key="4">
    <source>
        <dbReference type="ARBA" id="ARBA00022475"/>
    </source>
</evidence>
<name>A0A6N4W598_9MYCO</name>
<dbReference type="InterPro" id="IPR013563">
    <property type="entry name" value="Oligopep_ABC_C"/>
</dbReference>
<dbReference type="KEGG" id="many:MANY_10250"/>
<dbReference type="PROSITE" id="PS00211">
    <property type="entry name" value="ABC_TRANSPORTER_1"/>
    <property type="match status" value="1"/>
</dbReference>
<comment type="similarity">
    <text evidence="2">Belongs to the ABC transporter superfamily.</text>
</comment>
<dbReference type="InterPro" id="IPR017871">
    <property type="entry name" value="ABC_transporter-like_CS"/>
</dbReference>
<dbReference type="RefSeq" id="WP_163803260.1">
    <property type="nucleotide sequence ID" value="NZ_AP022620.1"/>
</dbReference>
<dbReference type="GO" id="GO:0016887">
    <property type="term" value="F:ATP hydrolysis activity"/>
    <property type="evidence" value="ECO:0007669"/>
    <property type="project" value="InterPro"/>
</dbReference>
<dbReference type="SMART" id="SM00382">
    <property type="entry name" value="AAA"/>
    <property type="match status" value="1"/>
</dbReference>
<dbReference type="PANTHER" id="PTHR43297">
    <property type="entry name" value="OLIGOPEPTIDE TRANSPORT ATP-BINDING PROTEIN APPD"/>
    <property type="match status" value="1"/>
</dbReference>
<dbReference type="Gene3D" id="3.40.50.300">
    <property type="entry name" value="P-loop containing nucleotide triphosphate hydrolases"/>
    <property type="match status" value="1"/>
</dbReference>
<accession>A0A6N4W598</accession>
<keyword evidence="10" id="KW-1185">Reference proteome</keyword>
<protein>
    <submittedName>
        <fullName evidence="9">Dipeptide/oligopeptide/nickel ABC transporter ATP-binding protein</fullName>
    </submittedName>
</protein>
<organism evidence="9 10">
    <name type="scientific">Mycolicibacterium anyangense</name>
    <dbReference type="NCBI Taxonomy" id="1431246"/>
    <lineage>
        <taxon>Bacteria</taxon>
        <taxon>Bacillati</taxon>
        <taxon>Actinomycetota</taxon>
        <taxon>Actinomycetes</taxon>
        <taxon>Mycobacteriales</taxon>
        <taxon>Mycobacteriaceae</taxon>
        <taxon>Mycolicibacterium</taxon>
    </lineage>
</organism>